<feature type="transmembrane region" description="Helical" evidence="9">
    <location>
        <begin position="72"/>
        <end position="94"/>
    </location>
</feature>
<organism evidence="10">
    <name type="scientific">Passalurus ambiguus</name>
    <name type="common">Rabbit pinworm</name>
    <dbReference type="NCBI Taxonomy" id="451380"/>
    <lineage>
        <taxon>Eukaryota</taxon>
        <taxon>Metazoa</taxon>
        <taxon>Ecdysozoa</taxon>
        <taxon>Nematoda</taxon>
        <taxon>Chromadorea</taxon>
        <taxon>Rhabditida</taxon>
        <taxon>Spirurina</taxon>
        <taxon>Oxyuridomorpha</taxon>
        <taxon>Oxyuroidea</taxon>
        <taxon>Oxyuridae</taxon>
        <taxon>Passalurus</taxon>
    </lineage>
</organism>
<keyword evidence="9" id="KW-0830">Ubiquinone</keyword>
<keyword evidence="5 9" id="KW-0812">Transmembrane</keyword>
<evidence type="ECO:0000313" key="10">
    <source>
        <dbReference type="EMBL" id="ALJ93257.1"/>
    </source>
</evidence>
<evidence type="ECO:0000256" key="8">
    <source>
        <dbReference type="ARBA" id="ARBA00049551"/>
    </source>
</evidence>
<dbReference type="AlphaFoldDB" id="A0A0P0ISZ2"/>
<keyword evidence="9" id="KW-0520">NAD</keyword>
<dbReference type="EMBL" id="KT879302">
    <property type="protein sequence ID" value="ALJ93257.1"/>
    <property type="molecule type" value="Genomic_DNA"/>
</dbReference>
<dbReference type="InterPro" id="IPR000440">
    <property type="entry name" value="NADH_UbQ/plastoQ_OxRdtase_su3"/>
</dbReference>
<evidence type="ECO:0000256" key="1">
    <source>
        <dbReference type="ARBA" id="ARBA00004370"/>
    </source>
</evidence>
<proteinExistence type="inferred from homology"/>
<evidence type="ECO:0000256" key="3">
    <source>
        <dbReference type="ARBA" id="ARBA00021007"/>
    </source>
</evidence>
<dbReference type="GO" id="GO:0008137">
    <property type="term" value="F:NADH dehydrogenase (ubiquinone) activity"/>
    <property type="evidence" value="ECO:0007669"/>
    <property type="project" value="UniProtKB-UniRule"/>
</dbReference>
<evidence type="ECO:0000256" key="9">
    <source>
        <dbReference type="RuleBase" id="RU003640"/>
    </source>
</evidence>
<comment type="subcellular location">
    <subcellularLocation>
        <location evidence="1">Membrane</location>
    </subcellularLocation>
    <subcellularLocation>
        <location evidence="9">Mitochondrion membrane</location>
        <topology evidence="9">Multi-pass membrane protein</topology>
    </subcellularLocation>
</comment>
<keyword evidence="9 10" id="KW-0496">Mitochondrion</keyword>
<dbReference type="Gene3D" id="1.20.58.1610">
    <property type="entry name" value="NADH:ubiquinone/plastoquinone oxidoreductase, chain 3"/>
    <property type="match status" value="1"/>
</dbReference>
<keyword evidence="4 9" id="KW-0813">Transport</keyword>
<name>A0A0P0ISZ2_PASAG</name>
<dbReference type="InterPro" id="IPR038430">
    <property type="entry name" value="NDAH_ubi_oxred_su3_sf"/>
</dbReference>
<protein>
    <recommendedName>
        <fullName evidence="3 9">NADH-ubiquinone oxidoreductase chain 3</fullName>
        <ecNumber evidence="9">7.1.1.2</ecNumber>
    </recommendedName>
</protein>
<dbReference type="GO" id="GO:0031966">
    <property type="term" value="C:mitochondrial membrane"/>
    <property type="evidence" value="ECO:0007669"/>
    <property type="project" value="UniProtKB-SubCell"/>
</dbReference>
<keyword evidence="7 9" id="KW-0472">Membrane</keyword>
<evidence type="ECO:0000256" key="7">
    <source>
        <dbReference type="ARBA" id="ARBA00023136"/>
    </source>
</evidence>
<feature type="transmembrane region" description="Helical" evidence="9">
    <location>
        <begin position="6"/>
        <end position="27"/>
    </location>
</feature>
<comment type="function">
    <text evidence="9">Core subunit of the mitochondrial membrane respiratory chain NADH dehydrogenase (Complex I) which catalyzes electron transfer from NADH through the respiratory chain, using ubiquinone as an electron acceptor. Essential for the catalytic activity of complex I.</text>
</comment>
<dbReference type="Pfam" id="PF00507">
    <property type="entry name" value="Oxidored_q4"/>
    <property type="match status" value="1"/>
</dbReference>
<gene>
    <name evidence="10" type="primary">nad3</name>
</gene>
<keyword evidence="9" id="KW-0679">Respiratory chain</keyword>
<evidence type="ECO:0000256" key="6">
    <source>
        <dbReference type="ARBA" id="ARBA00022989"/>
    </source>
</evidence>
<feature type="transmembrane region" description="Helical" evidence="9">
    <location>
        <begin position="48"/>
        <end position="66"/>
    </location>
</feature>
<reference evidence="10" key="1">
    <citation type="submission" date="2015-10" db="EMBL/GenBank/DDBJ databases">
        <authorList>
            <person name="Gilbert D.G."/>
        </authorList>
    </citation>
    <scope>NUCLEOTIDE SEQUENCE</scope>
</reference>
<accession>A0A0P0ISZ2</accession>
<comment type="similarity">
    <text evidence="2 9">Belongs to the complex I subunit 3 family.</text>
</comment>
<keyword evidence="9" id="KW-1278">Translocase</keyword>
<evidence type="ECO:0000256" key="2">
    <source>
        <dbReference type="ARBA" id="ARBA00008472"/>
    </source>
</evidence>
<reference evidence="10" key="2">
    <citation type="journal article" date="2016" name="Parasitol. Res.">
        <title>The complete mitochondrial genome of rabbit pinworm Passalurus ambiguus: genome characterization and phylogenetic analysis.</title>
        <authorList>
            <person name="Liu G.H."/>
            <person name="Li S."/>
            <person name="Zou F.C."/>
            <person name="Wang C.R."/>
            <person name="Zhu X.Q."/>
        </authorList>
    </citation>
    <scope>NUCLEOTIDE SEQUENCE</scope>
</reference>
<dbReference type="EC" id="7.1.1.2" evidence="9"/>
<comment type="catalytic activity">
    <reaction evidence="8 9">
        <text>a ubiquinone + NADH + 5 H(+)(in) = a ubiquinol + NAD(+) + 4 H(+)(out)</text>
        <dbReference type="Rhea" id="RHEA:29091"/>
        <dbReference type="Rhea" id="RHEA-COMP:9565"/>
        <dbReference type="Rhea" id="RHEA-COMP:9566"/>
        <dbReference type="ChEBI" id="CHEBI:15378"/>
        <dbReference type="ChEBI" id="CHEBI:16389"/>
        <dbReference type="ChEBI" id="CHEBI:17976"/>
        <dbReference type="ChEBI" id="CHEBI:57540"/>
        <dbReference type="ChEBI" id="CHEBI:57945"/>
        <dbReference type="EC" id="7.1.1.2"/>
    </reaction>
</comment>
<geneLocation type="mitochondrion" evidence="10"/>
<keyword evidence="6 9" id="KW-1133">Transmembrane helix</keyword>
<keyword evidence="9" id="KW-0249">Electron transport</keyword>
<sequence length="111" mass="12812">MLVVFFVVLIGLFLVLVLYFGMFLLSVKDCSVFKVFSFESGFKSVGKVQSAFSIHFFVMMLMFVLFDLEVVMLLGLIVFDLVFILVFLVVFFFVSGGFLMEYYFGKLVWIV</sequence>
<evidence type="ECO:0000256" key="5">
    <source>
        <dbReference type="ARBA" id="ARBA00022692"/>
    </source>
</evidence>
<evidence type="ECO:0000256" key="4">
    <source>
        <dbReference type="ARBA" id="ARBA00022448"/>
    </source>
</evidence>